<sequence>MALSNKLAVNTIRPIKSTNCANVFILCSNIVIKTAQYGDKAMTAWTMFSWRRLYNGRGVETAEDSRVELPADTRQLVYNVYVYFSRRPGRSAKTAITKTARATMVPRDIVADIIRDKCQE</sequence>
<accession>A0AAV1IWW7</accession>
<reference evidence="1 2" key="1">
    <citation type="submission" date="2023-11" db="EMBL/GenBank/DDBJ databases">
        <authorList>
            <person name="Okamura Y."/>
        </authorList>
    </citation>
    <scope>NUCLEOTIDE SEQUENCE [LARGE SCALE GENOMIC DNA]</scope>
</reference>
<keyword evidence="2" id="KW-1185">Reference proteome</keyword>
<organism evidence="1 2">
    <name type="scientific">Leptosia nina</name>
    <dbReference type="NCBI Taxonomy" id="320188"/>
    <lineage>
        <taxon>Eukaryota</taxon>
        <taxon>Metazoa</taxon>
        <taxon>Ecdysozoa</taxon>
        <taxon>Arthropoda</taxon>
        <taxon>Hexapoda</taxon>
        <taxon>Insecta</taxon>
        <taxon>Pterygota</taxon>
        <taxon>Neoptera</taxon>
        <taxon>Endopterygota</taxon>
        <taxon>Lepidoptera</taxon>
        <taxon>Glossata</taxon>
        <taxon>Ditrysia</taxon>
        <taxon>Papilionoidea</taxon>
        <taxon>Pieridae</taxon>
        <taxon>Pierinae</taxon>
        <taxon>Leptosia</taxon>
    </lineage>
</organism>
<dbReference type="Proteomes" id="UP001497472">
    <property type="component" value="Unassembled WGS sequence"/>
</dbReference>
<proteinExistence type="predicted"/>
<dbReference type="AlphaFoldDB" id="A0AAV1IWW7"/>
<name>A0AAV1IWW7_9NEOP</name>
<comment type="caution">
    <text evidence="1">The sequence shown here is derived from an EMBL/GenBank/DDBJ whole genome shotgun (WGS) entry which is preliminary data.</text>
</comment>
<protein>
    <submittedName>
        <fullName evidence="1">Uncharacterized protein</fullName>
    </submittedName>
</protein>
<gene>
    <name evidence="1" type="ORF">LNINA_LOCUS625</name>
</gene>
<evidence type="ECO:0000313" key="2">
    <source>
        <dbReference type="Proteomes" id="UP001497472"/>
    </source>
</evidence>
<dbReference type="EMBL" id="CAVLEF010000001">
    <property type="protein sequence ID" value="CAK1540584.1"/>
    <property type="molecule type" value="Genomic_DNA"/>
</dbReference>
<evidence type="ECO:0000313" key="1">
    <source>
        <dbReference type="EMBL" id="CAK1540584.1"/>
    </source>
</evidence>